<dbReference type="InterPro" id="IPR046058">
    <property type="entry name" value="WbuC_cupin"/>
</dbReference>
<feature type="non-terminal residue" evidence="2">
    <location>
        <position position="128"/>
    </location>
</feature>
<protein>
    <submittedName>
        <fullName evidence="2">WbuC family cupin fold metalloprotein</fullName>
    </submittedName>
</protein>
<dbReference type="SUPFAM" id="SSF51182">
    <property type="entry name" value="RmlC-like cupins"/>
    <property type="match status" value="1"/>
</dbReference>
<feature type="domain" description="Cupin fold metalloprotein WbuC cupin" evidence="1">
    <location>
        <begin position="11"/>
        <end position="89"/>
    </location>
</feature>
<gene>
    <name evidence="2" type="ORF">FJZ00_11300</name>
</gene>
<comment type="caution">
    <text evidence="2">The sequence shown here is derived from an EMBL/GenBank/DDBJ whole genome shotgun (WGS) entry which is preliminary data.</text>
</comment>
<dbReference type="InterPro" id="IPR014710">
    <property type="entry name" value="RmlC-like_jellyroll"/>
</dbReference>
<dbReference type="NCBIfam" id="TIGR04366">
    <property type="entry name" value="cupin_WbuC"/>
    <property type="match status" value="1"/>
</dbReference>
<dbReference type="AlphaFoldDB" id="A0A937X8V6"/>
<accession>A0A937X8V6</accession>
<dbReference type="Gene3D" id="2.60.120.10">
    <property type="entry name" value="Jelly Rolls"/>
    <property type="match status" value="1"/>
</dbReference>
<name>A0A937X8V6_9BACT</name>
<sequence length="128" mass="14167">MTTTQDALKVLDDALMDGLRESARRSPRKRAVHRFHAHEEAVQRMVNAVEPESYVRPHKHENPDKFEAFVALRGKAAIVTFDDKGAVEGGLVIAARGGSRGVEIPPRIYHMLLSLEPGTVLFELSQGP</sequence>
<dbReference type="Proteomes" id="UP000703893">
    <property type="component" value="Unassembled WGS sequence"/>
</dbReference>
<reference evidence="2 3" key="1">
    <citation type="submission" date="2019-03" db="EMBL/GenBank/DDBJ databases">
        <title>Lake Tanganyika Metagenome-Assembled Genomes (MAGs).</title>
        <authorList>
            <person name="Tran P."/>
        </authorList>
    </citation>
    <scope>NUCLEOTIDE SEQUENCE [LARGE SCALE GENOMIC DNA]</scope>
    <source>
        <strain evidence="2">K_DeepCast_65m_m2_236</strain>
    </source>
</reference>
<dbReference type="EMBL" id="VGJX01000697">
    <property type="protein sequence ID" value="MBM3275731.1"/>
    <property type="molecule type" value="Genomic_DNA"/>
</dbReference>
<dbReference type="InterPro" id="IPR027565">
    <property type="entry name" value="Cupin_WbuC"/>
</dbReference>
<proteinExistence type="predicted"/>
<dbReference type="InterPro" id="IPR011051">
    <property type="entry name" value="RmlC_Cupin_sf"/>
</dbReference>
<evidence type="ECO:0000259" key="1">
    <source>
        <dbReference type="Pfam" id="PF19480"/>
    </source>
</evidence>
<dbReference type="Pfam" id="PF19480">
    <property type="entry name" value="DUF6016"/>
    <property type="match status" value="1"/>
</dbReference>
<evidence type="ECO:0000313" key="2">
    <source>
        <dbReference type="EMBL" id="MBM3275731.1"/>
    </source>
</evidence>
<evidence type="ECO:0000313" key="3">
    <source>
        <dbReference type="Proteomes" id="UP000703893"/>
    </source>
</evidence>
<dbReference type="CDD" id="cd07005">
    <property type="entry name" value="cupin_WbuC-like"/>
    <property type="match status" value="1"/>
</dbReference>
<organism evidence="2 3">
    <name type="scientific">Candidatus Tanganyikabacteria bacterium</name>
    <dbReference type="NCBI Taxonomy" id="2961651"/>
    <lineage>
        <taxon>Bacteria</taxon>
        <taxon>Bacillati</taxon>
        <taxon>Candidatus Sericytochromatia</taxon>
        <taxon>Candidatus Tanganyikabacteria</taxon>
    </lineage>
</organism>